<organism evidence="1 2">
    <name type="scientific">Persea americana</name>
    <name type="common">Avocado</name>
    <dbReference type="NCBI Taxonomy" id="3435"/>
    <lineage>
        <taxon>Eukaryota</taxon>
        <taxon>Viridiplantae</taxon>
        <taxon>Streptophyta</taxon>
        <taxon>Embryophyta</taxon>
        <taxon>Tracheophyta</taxon>
        <taxon>Spermatophyta</taxon>
        <taxon>Magnoliopsida</taxon>
        <taxon>Magnoliidae</taxon>
        <taxon>Laurales</taxon>
        <taxon>Lauraceae</taxon>
        <taxon>Persea</taxon>
    </lineage>
</organism>
<evidence type="ECO:0000313" key="2">
    <source>
        <dbReference type="Proteomes" id="UP001234297"/>
    </source>
</evidence>
<evidence type="ECO:0000313" key="1">
    <source>
        <dbReference type="EMBL" id="KAJ8638767.1"/>
    </source>
</evidence>
<dbReference type="Proteomes" id="UP001234297">
    <property type="component" value="Chromosome 3"/>
</dbReference>
<accession>A0ACC2LZA2</accession>
<keyword evidence="2" id="KW-1185">Reference proteome</keyword>
<sequence length="402" mass="46199">MASVSLLKSSLVVDKYEWAKSQTLRLPSATAFRCNSFADEVVKKMGLQGRGYRSKRGSLLIARQKSIIRVSTSENKATRRDSIMLTLMASTLALGLQLAATPPLVVAKELWGTRSFIKERFFQEGLSPEEAVARIKQTTEGLHAMRPMLETMSWRYVIFYIRLKSAYLSSDLNNALRTLPESPCRTSYVKIANELVDNMAELDYYVRTPKVYESYLYYERTLKSLDDLELQNRSYRSKRGSLLKTNALPHWPLLAVLVEHVQGQRDFITEKTVWHLNDQTIKNVYTMYIMFTCWGCCFFGSTKDPFYDGEQYRKDGGDGTGNWVYEKQEDIEERARAELWREELIEEIEQKRRFSQSVGNGSRDRLNCSSSSPLLPTCISSSPPVGWLTQKFAVHGWNDPFV</sequence>
<name>A0ACC2LZA2_PERAE</name>
<proteinExistence type="predicted"/>
<reference evidence="1 2" key="1">
    <citation type="journal article" date="2022" name="Hortic Res">
        <title>A haplotype resolved chromosomal level avocado genome allows analysis of novel avocado genes.</title>
        <authorList>
            <person name="Nath O."/>
            <person name="Fletcher S.J."/>
            <person name="Hayward A."/>
            <person name="Shaw L.M."/>
            <person name="Masouleh A.K."/>
            <person name="Furtado A."/>
            <person name="Henry R.J."/>
            <person name="Mitter N."/>
        </authorList>
    </citation>
    <scope>NUCLEOTIDE SEQUENCE [LARGE SCALE GENOMIC DNA]</scope>
    <source>
        <strain evidence="2">cv. Hass</strain>
    </source>
</reference>
<dbReference type="EMBL" id="CM056811">
    <property type="protein sequence ID" value="KAJ8638767.1"/>
    <property type="molecule type" value="Genomic_DNA"/>
</dbReference>
<comment type="caution">
    <text evidence="1">The sequence shown here is derived from an EMBL/GenBank/DDBJ whole genome shotgun (WGS) entry which is preliminary data.</text>
</comment>
<protein>
    <submittedName>
        <fullName evidence="1">Uncharacterized protein</fullName>
    </submittedName>
</protein>
<gene>
    <name evidence="1" type="ORF">MRB53_013034</name>
</gene>